<dbReference type="STRING" id="76947.GCA_002080435_03839"/>
<dbReference type="EMBL" id="JFZA02000062">
    <property type="protein sequence ID" value="KFG88332.1"/>
    <property type="molecule type" value="Genomic_DNA"/>
</dbReference>
<organism evidence="3 4">
    <name type="scientific">Sphingobium herbicidovorans (strain ATCC 700291 / DSM 11019 / CCUG 56400 / KCTC 2939 / LMG 18315 / NBRC 16415 / MH)</name>
    <name type="common">Sphingomonas herbicidovorans</name>
    <dbReference type="NCBI Taxonomy" id="1219045"/>
    <lineage>
        <taxon>Bacteria</taxon>
        <taxon>Pseudomonadati</taxon>
        <taxon>Pseudomonadota</taxon>
        <taxon>Alphaproteobacteria</taxon>
        <taxon>Sphingomonadales</taxon>
        <taxon>Sphingomonadaceae</taxon>
        <taxon>Sphingobium</taxon>
    </lineage>
</organism>
<accession>A0A086P4L4</accession>
<dbReference type="Gene3D" id="3.30.300.30">
    <property type="match status" value="1"/>
</dbReference>
<name>A0A086P4L4_SPHHM</name>
<dbReference type="SUPFAM" id="SSF56801">
    <property type="entry name" value="Acetyl-CoA synthetase-like"/>
    <property type="match status" value="1"/>
</dbReference>
<dbReference type="Proteomes" id="UP000024284">
    <property type="component" value="Unassembled WGS sequence"/>
</dbReference>
<dbReference type="InterPro" id="IPR042099">
    <property type="entry name" value="ANL_N_sf"/>
</dbReference>
<dbReference type="RefSeq" id="WP_037469410.1">
    <property type="nucleotide sequence ID" value="NZ_BCZD01000016.1"/>
</dbReference>
<dbReference type="CDD" id="cd04433">
    <property type="entry name" value="AFD_class_I"/>
    <property type="match status" value="1"/>
</dbReference>
<comment type="caution">
    <text evidence="3">The sequence shown here is derived from an EMBL/GenBank/DDBJ whole genome shotgun (WGS) entry which is preliminary data.</text>
</comment>
<feature type="domain" description="AMP-binding enzyme C-terminal" evidence="2">
    <location>
        <begin position="406"/>
        <end position="478"/>
    </location>
</feature>
<protein>
    <submittedName>
        <fullName evidence="3">Long-chain-fatty-acid--CoA ligase</fullName>
    </submittedName>
</protein>
<dbReference type="PATRIC" id="fig|1219045.3.peg.3974"/>
<dbReference type="GO" id="GO:0016405">
    <property type="term" value="F:CoA-ligase activity"/>
    <property type="evidence" value="ECO:0007669"/>
    <property type="project" value="TreeGrafter"/>
</dbReference>
<keyword evidence="4" id="KW-1185">Reference proteome</keyword>
<evidence type="ECO:0000259" key="1">
    <source>
        <dbReference type="Pfam" id="PF00501"/>
    </source>
</evidence>
<gene>
    <name evidence="3" type="primary">lcfB</name>
    <name evidence="3" type="ORF">BV98_003915</name>
</gene>
<dbReference type="Pfam" id="PF00501">
    <property type="entry name" value="AMP-binding"/>
    <property type="match status" value="1"/>
</dbReference>
<evidence type="ECO:0000313" key="3">
    <source>
        <dbReference type="EMBL" id="KFG88332.1"/>
    </source>
</evidence>
<feature type="domain" description="AMP-dependent synthetase/ligase" evidence="1">
    <location>
        <begin position="17"/>
        <end position="362"/>
    </location>
</feature>
<dbReference type="AlphaFoldDB" id="A0A086P4L4"/>
<keyword evidence="3" id="KW-0436">Ligase</keyword>
<dbReference type="InterPro" id="IPR000873">
    <property type="entry name" value="AMP-dep_synth/lig_dom"/>
</dbReference>
<dbReference type="eggNOG" id="COG0318">
    <property type="taxonomic scope" value="Bacteria"/>
</dbReference>
<evidence type="ECO:0000313" key="4">
    <source>
        <dbReference type="Proteomes" id="UP000024284"/>
    </source>
</evidence>
<evidence type="ECO:0000259" key="2">
    <source>
        <dbReference type="Pfam" id="PF13193"/>
    </source>
</evidence>
<sequence>MSHDVIDQLCANLRDHGSDPGIEFEGRWVSWGEVARYGEAVVALLDAAGCPPSAKVGIIIRNRLAHAAAVVGLLAHRRSISFVYPFLPASAIGDNIEDLGAAAILADQQDWPNFWEAAGKAGCAGIALGGIDDAPSLMDGLAKCRRTQFDDALPDGGIEVLSSGTTGTPKRIPMPLKLLERAVMSAPGAEAGQAPPVQINIWPLGGVGGVCLLTGAAVNNTPLVLMERFSVDGLVDALRRHRPDTLGLNPTAIAMIMDADVSPQDMESVKSVSGGSAYLDPDLQDRFEQRYKLPILWGMGATEFCGTIVRWTPQMRAEKGDSKRGSTGLPMPGVEIRAIDPESGAEVPRGAEGLLEVHCPSVRPDWVRTTDLVMIDEDGYVFHRGRHDGAIVRGGFKILPERVVDVLRQHPAVVDASVVGIPDARLGSVPVAAVELSQSAAQVDEQALLAHLRAELPPTHVPVEIRIVDALPRTPSLKVSLTEVKRMFMADAA</sequence>
<dbReference type="InterPro" id="IPR025110">
    <property type="entry name" value="AMP-bd_C"/>
</dbReference>
<dbReference type="InterPro" id="IPR045851">
    <property type="entry name" value="AMP-bd_C_sf"/>
</dbReference>
<dbReference type="PANTHER" id="PTHR24096">
    <property type="entry name" value="LONG-CHAIN-FATTY-ACID--COA LIGASE"/>
    <property type="match status" value="1"/>
</dbReference>
<dbReference type="OrthoDB" id="9803968at2"/>
<dbReference type="Gene3D" id="3.40.50.12780">
    <property type="entry name" value="N-terminal domain of ligase-like"/>
    <property type="match status" value="1"/>
</dbReference>
<proteinExistence type="predicted"/>
<reference evidence="3" key="1">
    <citation type="submission" date="2014-08" db="EMBL/GenBank/DDBJ databases">
        <title>Draft genome sequences of Sphingobium herbicidovorans.</title>
        <authorList>
            <person name="Gan H.M."/>
            <person name="Gan H.Y."/>
            <person name="Savka M.A."/>
        </authorList>
    </citation>
    <scope>NUCLEOTIDE SEQUENCE [LARGE SCALE GENOMIC DNA]</scope>
    <source>
        <strain evidence="3">NBRC 16415</strain>
    </source>
</reference>
<dbReference type="Pfam" id="PF13193">
    <property type="entry name" value="AMP-binding_C"/>
    <property type="match status" value="1"/>
</dbReference>